<evidence type="ECO:0000256" key="1">
    <source>
        <dbReference type="ARBA" id="ARBA00004141"/>
    </source>
</evidence>
<dbReference type="PANTHER" id="PTHR45724">
    <property type="entry name" value="AQUAPORIN NIP2-1"/>
    <property type="match status" value="1"/>
</dbReference>
<evidence type="ECO:0000256" key="6">
    <source>
        <dbReference type="RuleBase" id="RU000477"/>
    </source>
</evidence>
<gene>
    <name evidence="8" type="primary">aqpZ2</name>
    <name evidence="8" type="ORF">Poly51_06400</name>
</gene>
<evidence type="ECO:0000256" key="2">
    <source>
        <dbReference type="ARBA" id="ARBA00022448"/>
    </source>
</evidence>
<comment type="subcellular location">
    <subcellularLocation>
        <location evidence="1">Membrane</location>
        <topology evidence="1">Multi-pass membrane protein</topology>
    </subcellularLocation>
</comment>
<evidence type="ECO:0000313" key="9">
    <source>
        <dbReference type="Proteomes" id="UP000318288"/>
    </source>
</evidence>
<keyword evidence="2 6" id="KW-0813">Transport</keyword>
<dbReference type="GO" id="GO:0015267">
    <property type="term" value="F:channel activity"/>
    <property type="evidence" value="ECO:0007669"/>
    <property type="project" value="InterPro"/>
</dbReference>
<reference evidence="8 9" key="1">
    <citation type="submission" date="2019-02" db="EMBL/GenBank/DDBJ databases">
        <title>Deep-cultivation of Planctomycetes and their phenomic and genomic characterization uncovers novel biology.</title>
        <authorList>
            <person name="Wiegand S."/>
            <person name="Jogler M."/>
            <person name="Boedeker C."/>
            <person name="Pinto D."/>
            <person name="Vollmers J."/>
            <person name="Rivas-Marin E."/>
            <person name="Kohn T."/>
            <person name="Peeters S.H."/>
            <person name="Heuer A."/>
            <person name="Rast P."/>
            <person name="Oberbeckmann S."/>
            <person name="Bunk B."/>
            <person name="Jeske O."/>
            <person name="Meyerdierks A."/>
            <person name="Storesund J.E."/>
            <person name="Kallscheuer N."/>
            <person name="Luecker S."/>
            <person name="Lage O.M."/>
            <person name="Pohl T."/>
            <person name="Merkel B.J."/>
            <person name="Hornburger P."/>
            <person name="Mueller R.-W."/>
            <person name="Bruemmer F."/>
            <person name="Labrenz M."/>
            <person name="Spormann A.M."/>
            <person name="Op Den Camp H."/>
            <person name="Overmann J."/>
            <person name="Amann R."/>
            <person name="Jetten M.S.M."/>
            <person name="Mascher T."/>
            <person name="Medema M.H."/>
            <person name="Devos D.P."/>
            <person name="Kaster A.-K."/>
            <person name="Ovreas L."/>
            <person name="Rohde M."/>
            <person name="Galperin M.Y."/>
            <person name="Jogler C."/>
        </authorList>
    </citation>
    <scope>NUCLEOTIDE SEQUENCE [LARGE SCALE GENOMIC DNA]</scope>
    <source>
        <strain evidence="8 9">Poly51</strain>
    </source>
</reference>
<name>A0A5C6FHT4_9BACT</name>
<keyword evidence="9" id="KW-1185">Reference proteome</keyword>
<feature type="transmembrane region" description="Helical" evidence="7">
    <location>
        <begin position="153"/>
        <end position="176"/>
    </location>
</feature>
<comment type="similarity">
    <text evidence="6">Belongs to the MIP/aquaporin (TC 1.A.8) family.</text>
</comment>
<dbReference type="InterPro" id="IPR022357">
    <property type="entry name" value="MIP_CS"/>
</dbReference>
<feature type="transmembrane region" description="Helical" evidence="7">
    <location>
        <begin position="12"/>
        <end position="29"/>
    </location>
</feature>
<comment type="caution">
    <text evidence="8">The sequence shown here is derived from an EMBL/GenBank/DDBJ whole genome shotgun (WGS) entry which is preliminary data.</text>
</comment>
<dbReference type="PANTHER" id="PTHR45724:SF13">
    <property type="entry name" value="AQUAPORIN NIP1-1-RELATED"/>
    <property type="match status" value="1"/>
</dbReference>
<dbReference type="PRINTS" id="PR00783">
    <property type="entry name" value="MINTRINSICP"/>
</dbReference>
<keyword evidence="5 7" id="KW-0472">Membrane</keyword>
<dbReference type="InterPro" id="IPR034294">
    <property type="entry name" value="Aquaporin_transptr"/>
</dbReference>
<dbReference type="AlphaFoldDB" id="A0A5C6FHT4"/>
<sequence length="221" mass="22299">MLTPLPTRCLSEFLSTFFLVVIGCGAIAVDVRTGALTHVGVATVWGLIVMTMIYAVGGVSGAHMNPAVTIAFTCFKKLPIKDAVAYVPAQCGGALLGALAIRSVLGLDESLLGATTVKAGLTPIAGFAVEAMMTAILMFVVMGVSTGAKEESITAGIAVGATIAMEAFVAGPLTAASMNPARSIGPAIASGHLENLWVYIAGPIVGALVGGILRRVLSPSA</sequence>
<feature type="transmembrane region" description="Helical" evidence="7">
    <location>
        <begin position="121"/>
        <end position="141"/>
    </location>
</feature>
<dbReference type="InterPro" id="IPR023271">
    <property type="entry name" value="Aquaporin-like"/>
</dbReference>
<dbReference type="RefSeq" id="WP_146454098.1">
    <property type="nucleotide sequence ID" value="NZ_SJPW01000001.1"/>
</dbReference>
<dbReference type="Pfam" id="PF00230">
    <property type="entry name" value="MIP"/>
    <property type="match status" value="1"/>
</dbReference>
<proteinExistence type="inferred from homology"/>
<evidence type="ECO:0000256" key="7">
    <source>
        <dbReference type="SAM" id="Phobius"/>
    </source>
</evidence>
<protein>
    <submittedName>
        <fullName evidence="8">Aquaporin Z 2</fullName>
    </submittedName>
</protein>
<dbReference type="Proteomes" id="UP000318288">
    <property type="component" value="Unassembled WGS sequence"/>
</dbReference>
<feature type="transmembrane region" description="Helical" evidence="7">
    <location>
        <begin position="35"/>
        <end position="62"/>
    </location>
</feature>
<accession>A0A5C6FHT4</accession>
<keyword evidence="4 7" id="KW-1133">Transmembrane helix</keyword>
<evidence type="ECO:0000256" key="5">
    <source>
        <dbReference type="ARBA" id="ARBA00023136"/>
    </source>
</evidence>
<evidence type="ECO:0000256" key="3">
    <source>
        <dbReference type="ARBA" id="ARBA00022692"/>
    </source>
</evidence>
<feature type="transmembrane region" description="Helical" evidence="7">
    <location>
        <begin position="83"/>
        <end position="101"/>
    </location>
</feature>
<dbReference type="SUPFAM" id="SSF81338">
    <property type="entry name" value="Aquaporin-like"/>
    <property type="match status" value="1"/>
</dbReference>
<evidence type="ECO:0000256" key="4">
    <source>
        <dbReference type="ARBA" id="ARBA00022989"/>
    </source>
</evidence>
<organism evidence="8 9">
    <name type="scientific">Rubripirellula tenax</name>
    <dbReference type="NCBI Taxonomy" id="2528015"/>
    <lineage>
        <taxon>Bacteria</taxon>
        <taxon>Pseudomonadati</taxon>
        <taxon>Planctomycetota</taxon>
        <taxon>Planctomycetia</taxon>
        <taxon>Pirellulales</taxon>
        <taxon>Pirellulaceae</taxon>
        <taxon>Rubripirellula</taxon>
    </lineage>
</organism>
<dbReference type="InterPro" id="IPR000425">
    <property type="entry name" value="MIP"/>
</dbReference>
<feature type="transmembrane region" description="Helical" evidence="7">
    <location>
        <begin position="196"/>
        <end position="217"/>
    </location>
</feature>
<dbReference type="OrthoDB" id="9807293at2"/>
<dbReference type="PROSITE" id="PS00221">
    <property type="entry name" value="MIP"/>
    <property type="match status" value="1"/>
</dbReference>
<evidence type="ECO:0000313" key="8">
    <source>
        <dbReference type="EMBL" id="TWU60365.1"/>
    </source>
</evidence>
<dbReference type="EMBL" id="SJPW01000001">
    <property type="protein sequence ID" value="TWU60365.1"/>
    <property type="molecule type" value="Genomic_DNA"/>
</dbReference>
<dbReference type="GO" id="GO:0016020">
    <property type="term" value="C:membrane"/>
    <property type="evidence" value="ECO:0007669"/>
    <property type="project" value="UniProtKB-SubCell"/>
</dbReference>
<dbReference type="Gene3D" id="1.20.1080.10">
    <property type="entry name" value="Glycerol uptake facilitator protein"/>
    <property type="match status" value="1"/>
</dbReference>
<keyword evidence="3 6" id="KW-0812">Transmembrane</keyword>